<name>A0A103D5G5_CYNCS</name>
<reference evidence="1 2" key="1">
    <citation type="journal article" date="2016" name="Sci. Rep.">
        <title>The genome sequence of the outbreeding globe artichoke constructed de novo incorporating a phase-aware low-pass sequencing strategy of F1 progeny.</title>
        <authorList>
            <person name="Scaglione D."/>
            <person name="Reyes-Chin-Wo S."/>
            <person name="Acquadro A."/>
            <person name="Froenicke L."/>
            <person name="Portis E."/>
            <person name="Beitel C."/>
            <person name="Tirone M."/>
            <person name="Mauro R."/>
            <person name="Lo Monaco A."/>
            <person name="Mauromicale G."/>
            <person name="Faccioli P."/>
            <person name="Cattivelli L."/>
            <person name="Rieseberg L."/>
            <person name="Michelmore R."/>
            <person name="Lanteri S."/>
        </authorList>
    </citation>
    <scope>NUCLEOTIDE SEQUENCE [LARGE SCALE GENOMIC DNA]</scope>
    <source>
        <strain evidence="1">2C</strain>
    </source>
</reference>
<gene>
    <name evidence="1" type="ORF">Ccrd_024328</name>
</gene>
<evidence type="ECO:0000313" key="2">
    <source>
        <dbReference type="Proteomes" id="UP000243975"/>
    </source>
</evidence>
<comment type="caution">
    <text evidence="1">The sequence shown here is derived from an EMBL/GenBank/DDBJ whole genome shotgun (WGS) entry which is preliminary data.</text>
</comment>
<evidence type="ECO:0000313" key="1">
    <source>
        <dbReference type="EMBL" id="KVD98087.1"/>
    </source>
</evidence>
<organism evidence="1 2">
    <name type="scientific">Cynara cardunculus var. scolymus</name>
    <name type="common">Globe artichoke</name>
    <name type="synonym">Cynara scolymus</name>
    <dbReference type="NCBI Taxonomy" id="59895"/>
    <lineage>
        <taxon>Eukaryota</taxon>
        <taxon>Viridiplantae</taxon>
        <taxon>Streptophyta</taxon>
        <taxon>Embryophyta</taxon>
        <taxon>Tracheophyta</taxon>
        <taxon>Spermatophyta</taxon>
        <taxon>Magnoliopsida</taxon>
        <taxon>eudicotyledons</taxon>
        <taxon>Gunneridae</taxon>
        <taxon>Pentapetalae</taxon>
        <taxon>asterids</taxon>
        <taxon>campanulids</taxon>
        <taxon>Asterales</taxon>
        <taxon>Asteraceae</taxon>
        <taxon>Carduoideae</taxon>
        <taxon>Cardueae</taxon>
        <taxon>Carduinae</taxon>
        <taxon>Cynara</taxon>
    </lineage>
</organism>
<protein>
    <submittedName>
        <fullName evidence="1">Uncharacterized protein</fullName>
    </submittedName>
</protein>
<feature type="non-terminal residue" evidence="1">
    <location>
        <position position="38"/>
    </location>
</feature>
<proteinExistence type="predicted"/>
<sequence length="38" mass="4338">MMSSLLFSLKSISASPNPLHERYSTRLIPRVLCILLHL</sequence>
<dbReference type="Gramene" id="KVD98087">
    <property type="protein sequence ID" value="KVD98087"/>
    <property type="gene ID" value="Ccrd_024328"/>
</dbReference>
<dbReference type="EMBL" id="LEKV01012999">
    <property type="protein sequence ID" value="KVD98087.1"/>
    <property type="molecule type" value="Genomic_DNA"/>
</dbReference>
<dbReference type="AlphaFoldDB" id="A0A103D5G5"/>
<accession>A0A103D5G5</accession>
<dbReference type="Proteomes" id="UP000243975">
    <property type="component" value="Unassembled WGS sequence"/>
</dbReference>
<keyword evidence="2" id="KW-1185">Reference proteome</keyword>